<evidence type="ECO:0000259" key="1">
    <source>
        <dbReference type="PROSITE" id="PS50994"/>
    </source>
</evidence>
<protein>
    <submittedName>
        <fullName evidence="2">Putative IS1236 transposase</fullName>
    </submittedName>
</protein>
<dbReference type="InterPro" id="IPR048020">
    <property type="entry name" value="Transpos_IS3"/>
</dbReference>
<dbReference type="Pfam" id="PF00665">
    <property type="entry name" value="rve"/>
    <property type="match status" value="1"/>
</dbReference>
<dbReference type="Gene3D" id="3.30.420.10">
    <property type="entry name" value="Ribonuclease H-like superfamily/Ribonuclease H"/>
    <property type="match status" value="1"/>
</dbReference>
<accession>M6YSW3</accession>
<dbReference type="InterPro" id="IPR025948">
    <property type="entry name" value="HTH-like_dom"/>
</dbReference>
<comment type="caution">
    <text evidence="2">The sequence shown here is derived from an EMBL/GenBank/DDBJ whole genome shotgun (WGS) entry which is preliminary data.</text>
</comment>
<reference evidence="2 3" key="1">
    <citation type="submission" date="2013-01" db="EMBL/GenBank/DDBJ databases">
        <authorList>
            <person name="Harkins D.M."/>
            <person name="Durkin A.S."/>
            <person name="Brinkac L.M."/>
            <person name="Haft D.H."/>
            <person name="Selengut J.D."/>
            <person name="Sanka R."/>
            <person name="DePew J."/>
            <person name="Purushe J."/>
            <person name="Whelen A.C."/>
            <person name="Vinetz J.M."/>
            <person name="Sutton G.G."/>
            <person name="Nierman W.C."/>
            <person name="Fouts D.E."/>
        </authorList>
    </citation>
    <scope>NUCLEOTIDE SEQUENCE [LARGE SCALE GENOMIC DNA]</scope>
    <source>
        <strain evidence="2 3">2001034031</strain>
    </source>
</reference>
<name>M6YSW3_9LEPT</name>
<dbReference type="SUPFAM" id="SSF53098">
    <property type="entry name" value="Ribonuclease H-like"/>
    <property type="match status" value="1"/>
</dbReference>
<evidence type="ECO:0000313" key="2">
    <source>
        <dbReference type="EMBL" id="EMO89443.1"/>
    </source>
</evidence>
<dbReference type="GO" id="GO:0015074">
    <property type="term" value="P:DNA integration"/>
    <property type="evidence" value="ECO:0007669"/>
    <property type="project" value="InterPro"/>
</dbReference>
<dbReference type="Pfam" id="PF13333">
    <property type="entry name" value="rve_2"/>
    <property type="match status" value="1"/>
</dbReference>
<proteinExistence type="predicted"/>
<evidence type="ECO:0000313" key="3">
    <source>
        <dbReference type="Proteomes" id="UP000012138"/>
    </source>
</evidence>
<dbReference type="Proteomes" id="UP000012138">
    <property type="component" value="Unassembled WGS sequence"/>
</dbReference>
<dbReference type="InterPro" id="IPR001584">
    <property type="entry name" value="Integrase_cat-core"/>
</dbReference>
<dbReference type="NCBIfam" id="NF033516">
    <property type="entry name" value="transpos_IS3"/>
    <property type="match status" value="1"/>
</dbReference>
<dbReference type="InterPro" id="IPR050900">
    <property type="entry name" value="Transposase_IS3/IS150/IS904"/>
</dbReference>
<feature type="domain" description="Integrase catalytic" evidence="1">
    <location>
        <begin position="109"/>
        <end position="296"/>
    </location>
</feature>
<dbReference type="InterPro" id="IPR036397">
    <property type="entry name" value="RNaseH_sf"/>
</dbReference>
<dbReference type="InterPro" id="IPR012337">
    <property type="entry name" value="RNaseH-like_sf"/>
</dbReference>
<sequence length="297" mass="35500">MKYTYIEKNHFPVEKICKILNVSKSGYYDWLKREDNKREKSNQELDKRIRYLFEEHEGRSGYLRIHQDLQSEGLSVSKNRVYRRMRKMCLKADRKRSFRPVTTDSKHKLPVAPNLLNQDFKSSGLNKIWLSDITYIPIAGKWAYLFAIKDLFNREIIGWELGSTLEMEHLLKAFEKALSRRGYPKEVIFHSDRGVQYASEDFRKVLNTNEFVQSMSRKGNCYDNAPRTRPIGSVLLSSMESFFKTLKVEEVYRRKFNTTREAQYFLFDYIERYYNRKRRHSALGYLTPVEFREKITA</sequence>
<organism evidence="2 3">
    <name type="scientific">Leptospira noguchii str. 2001034031</name>
    <dbReference type="NCBI Taxonomy" id="1193053"/>
    <lineage>
        <taxon>Bacteria</taxon>
        <taxon>Pseudomonadati</taxon>
        <taxon>Spirochaetota</taxon>
        <taxon>Spirochaetia</taxon>
        <taxon>Leptospirales</taxon>
        <taxon>Leptospiraceae</taxon>
        <taxon>Leptospira</taxon>
    </lineage>
</organism>
<dbReference type="PROSITE" id="PS50994">
    <property type="entry name" value="INTEGRASE"/>
    <property type="match status" value="1"/>
</dbReference>
<dbReference type="AlphaFoldDB" id="M6YSW3"/>
<dbReference type="RefSeq" id="WP_004445828.1">
    <property type="nucleotide sequence ID" value="NZ_AKXB02000094.1"/>
</dbReference>
<dbReference type="Pfam" id="PF13276">
    <property type="entry name" value="HTH_21"/>
    <property type="match status" value="1"/>
</dbReference>
<dbReference type="PANTHER" id="PTHR46889:SF4">
    <property type="entry name" value="TRANSPOSASE INSO FOR INSERTION SEQUENCE ELEMENT IS911B-RELATED"/>
    <property type="match status" value="1"/>
</dbReference>
<dbReference type="GO" id="GO:0003676">
    <property type="term" value="F:nucleic acid binding"/>
    <property type="evidence" value="ECO:0007669"/>
    <property type="project" value="InterPro"/>
</dbReference>
<dbReference type="PANTHER" id="PTHR46889">
    <property type="entry name" value="TRANSPOSASE INSF FOR INSERTION SEQUENCE IS3B-RELATED"/>
    <property type="match status" value="1"/>
</dbReference>
<gene>
    <name evidence="2" type="ORF">LEP1GSC024_1672</name>
</gene>
<dbReference type="EMBL" id="AKXB02000094">
    <property type="protein sequence ID" value="EMO89443.1"/>
    <property type="molecule type" value="Genomic_DNA"/>
</dbReference>